<keyword evidence="3" id="KW-1185">Reference proteome</keyword>
<accession>A0ABY6NYC2</accession>
<evidence type="ECO:0000313" key="3">
    <source>
        <dbReference type="Proteomes" id="UP001164965"/>
    </source>
</evidence>
<reference evidence="2" key="1">
    <citation type="submission" date="2022-10" db="EMBL/GenBank/DDBJ databases">
        <title>Rhodococcus sp.75.</title>
        <authorList>
            <person name="Sun M."/>
        </authorList>
    </citation>
    <scope>NUCLEOTIDE SEQUENCE</scope>
    <source>
        <strain evidence="2">75</strain>
    </source>
</reference>
<dbReference type="InterPro" id="IPR021005">
    <property type="entry name" value="Znf_CGNR"/>
</dbReference>
<dbReference type="PANTHER" id="PTHR35525:SF3">
    <property type="entry name" value="BLL6575 PROTEIN"/>
    <property type="match status" value="1"/>
</dbReference>
<dbReference type="Proteomes" id="UP001164965">
    <property type="component" value="Chromosome"/>
</dbReference>
<protein>
    <submittedName>
        <fullName evidence="2">CGNR zinc finger domain-containing protein</fullName>
    </submittedName>
</protein>
<dbReference type="RefSeq" id="WP_265382351.1">
    <property type="nucleotide sequence ID" value="NZ_CP110615.1"/>
</dbReference>
<name>A0ABY6NYC2_9NOCA</name>
<dbReference type="InterPro" id="IPR023286">
    <property type="entry name" value="ABATE_dom_sf"/>
</dbReference>
<dbReference type="EMBL" id="CP110615">
    <property type="protein sequence ID" value="UZJ24244.1"/>
    <property type="molecule type" value="Genomic_DNA"/>
</dbReference>
<gene>
    <name evidence="2" type="ORF">RHODO2019_13925</name>
</gene>
<organism evidence="2 3">
    <name type="scientific">Rhodococcus antarcticus</name>
    <dbReference type="NCBI Taxonomy" id="2987751"/>
    <lineage>
        <taxon>Bacteria</taxon>
        <taxon>Bacillati</taxon>
        <taxon>Actinomycetota</taxon>
        <taxon>Actinomycetes</taxon>
        <taxon>Mycobacteriales</taxon>
        <taxon>Nocardiaceae</taxon>
        <taxon>Rhodococcus</taxon>
    </lineage>
</organism>
<evidence type="ECO:0000259" key="1">
    <source>
        <dbReference type="Pfam" id="PF11706"/>
    </source>
</evidence>
<dbReference type="Pfam" id="PF11706">
    <property type="entry name" value="zf-CGNR"/>
    <property type="match status" value="1"/>
</dbReference>
<proteinExistence type="predicted"/>
<dbReference type="PANTHER" id="PTHR35525">
    <property type="entry name" value="BLL6575 PROTEIN"/>
    <property type="match status" value="1"/>
</dbReference>
<dbReference type="InterPro" id="IPR010852">
    <property type="entry name" value="ABATE"/>
</dbReference>
<dbReference type="Gene3D" id="1.10.3300.10">
    <property type="entry name" value="Jann2411-like domain"/>
    <property type="match status" value="1"/>
</dbReference>
<dbReference type="SUPFAM" id="SSF160904">
    <property type="entry name" value="Jann2411-like"/>
    <property type="match status" value="1"/>
</dbReference>
<feature type="domain" description="Zinc finger CGNR" evidence="1">
    <location>
        <begin position="133"/>
        <end position="175"/>
    </location>
</feature>
<dbReference type="Pfam" id="PF07336">
    <property type="entry name" value="ABATE"/>
    <property type="match status" value="1"/>
</dbReference>
<sequence>MVFTHDTEVSLQSAVFLANSALEPDTLSTVAELDVWFDEHGFTGRHDGDLAELESVRTLRPVLHELLTSDRDRAAELSNRLLEQARALPQLVRHDRFDWHLHAVSTDAPLAARVVVETAMAMVDVVRADEMSRLGVCADETCSGVVLDLSRNRSRRFCSVACGNRGAVAAYRARQASGVQD</sequence>
<evidence type="ECO:0000313" key="2">
    <source>
        <dbReference type="EMBL" id="UZJ24244.1"/>
    </source>
</evidence>